<organism evidence="1 2">
    <name type="scientific">Nocardia mangyaensis</name>
    <dbReference type="NCBI Taxonomy" id="2213200"/>
    <lineage>
        <taxon>Bacteria</taxon>
        <taxon>Bacillati</taxon>
        <taxon>Actinomycetota</taxon>
        <taxon>Actinomycetes</taxon>
        <taxon>Mycobacteriales</taxon>
        <taxon>Nocardiaceae</taxon>
        <taxon>Nocardia</taxon>
    </lineage>
</organism>
<evidence type="ECO:0000313" key="1">
    <source>
        <dbReference type="EMBL" id="APE35315.1"/>
    </source>
</evidence>
<sequence>MHPLRPALAAVPMPHAPTPLPATIAQRFTALADAGFLVRAGAHRVPSADAGTGSVRVSAHPYNTLDEIDRFIACVSGVAGHRR</sequence>
<dbReference type="EMBL" id="CP018082">
    <property type="protein sequence ID" value="APE35315.1"/>
    <property type="molecule type" value="Genomic_DNA"/>
</dbReference>
<proteinExistence type="predicted"/>
<reference evidence="1" key="1">
    <citation type="submission" date="2016-11" db="EMBL/GenBank/DDBJ databases">
        <authorList>
            <person name="Jaros S."/>
            <person name="Januszkiewicz K."/>
            <person name="Wedrychowicz H."/>
        </authorList>
    </citation>
    <scope>NUCLEOTIDE SEQUENCE [LARGE SCALE GENOMIC DNA]</scope>
    <source>
        <strain evidence="1">Y48</strain>
    </source>
</reference>
<dbReference type="OrthoDB" id="9804366at2"/>
<gene>
    <name evidence="1" type="ORF">BOX37_16705</name>
</gene>
<dbReference type="InterPro" id="IPR015424">
    <property type="entry name" value="PyrdxlP-dep_Trfase"/>
</dbReference>
<accession>A0A1J0VTD9</accession>
<protein>
    <recommendedName>
        <fullName evidence="3">Aminotransferase class V domain-containing protein</fullName>
    </recommendedName>
</protein>
<dbReference type="Gene3D" id="3.90.1150.10">
    <property type="entry name" value="Aspartate Aminotransferase, domain 1"/>
    <property type="match status" value="1"/>
</dbReference>
<name>A0A1J0VTD9_9NOCA</name>
<dbReference type="InterPro" id="IPR015422">
    <property type="entry name" value="PyrdxlP-dep_Trfase_small"/>
</dbReference>
<dbReference type="RefSeq" id="WP_071928505.1">
    <property type="nucleotide sequence ID" value="NZ_CP018082.1"/>
</dbReference>
<dbReference type="SUPFAM" id="SSF53383">
    <property type="entry name" value="PLP-dependent transferases"/>
    <property type="match status" value="1"/>
</dbReference>
<evidence type="ECO:0008006" key="3">
    <source>
        <dbReference type="Google" id="ProtNLM"/>
    </source>
</evidence>
<dbReference type="AlphaFoldDB" id="A0A1J0VTD9"/>
<dbReference type="Proteomes" id="UP000183810">
    <property type="component" value="Chromosome"/>
</dbReference>
<evidence type="ECO:0000313" key="2">
    <source>
        <dbReference type="Proteomes" id="UP000183810"/>
    </source>
</evidence>
<dbReference type="KEGG" id="nsl:BOX37_16705"/>
<keyword evidence="2" id="KW-1185">Reference proteome</keyword>